<comment type="caution">
    <text evidence="1">The sequence shown here is derived from an EMBL/GenBank/DDBJ whole genome shotgun (WGS) entry which is preliminary data.</text>
</comment>
<dbReference type="AlphaFoldDB" id="A0A7V8FJN5"/>
<proteinExistence type="predicted"/>
<dbReference type="Proteomes" id="UP000487117">
    <property type="component" value="Unassembled WGS sequence"/>
</dbReference>
<protein>
    <submittedName>
        <fullName evidence="1">Uncharacterized protein</fullName>
    </submittedName>
</protein>
<reference evidence="2" key="1">
    <citation type="journal article" date="2020" name="MBio">
        <title>Horizontal gene transfer to a defensive symbiont with a reduced genome amongst a multipartite beetle microbiome.</title>
        <authorList>
            <person name="Waterworth S.C."/>
            <person name="Florez L.V."/>
            <person name="Rees E.R."/>
            <person name="Hertweck C."/>
            <person name="Kaltenpoth M."/>
            <person name="Kwan J.C."/>
        </authorList>
    </citation>
    <scope>NUCLEOTIDE SEQUENCE [LARGE SCALE GENOMIC DNA]</scope>
</reference>
<gene>
    <name evidence="1" type="ORF">GAK31_00589</name>
</gene>
<organism evidence="1 2">
    <name type="scientific">Stenotrophomonas maltophilia</name>
    <name type="common">Pseudomonas maltophilia</name>
    <name type="synonym">Xanthomonas maltophilia</name>
    <dbReference type="NCBI Taxonomy" id="40324"/>
    <lineage>
        <taxon>Bacteria</taxon>
        <taxon>Pseudomonadati</taxon>
        <taxon>Pseudomonadota</taxon>
        <taxon>Gammaproteobacteria</taxon>
        <taxon>Lysobacterales</taxon>
        <taxon>Lysobacteraceae</taxon>
        <taxon>Stenotrophomonas</taxon>
        <taxon>Stenotrophomonas maltophilia group</taxon>
    </lineage>
</organism>
<accession>A0A7V8FJN5</accession>
<evidence type="ECO:0000313" key="1">
    <source>
        <dbReference type="EMBL" id="KAF1017325.1"/>
    </source>
</evidence>
<evidence type="ECO:0000313" key="2">
    <source>
        <dbReference type="Proteomes" id="UP000487117"/>
    </source>
</evidence>
<dbReference type="EMBL" id="WNDS01000001">
    <property type="protein sequence ID" value="KAF1017325.1"/>
    <property type="molecule type" value="Genomic_DNA"/>
</dbReference>
<sequence length="134" mass="14859">MLEPAARGAFVDTRVHQIGSRRFRALYQVFDTGADNPTGRCGAGREVQLFVYELTPSKPVERVRLLVSSCQQTLSLASQQSGLSGSESDFCSVMRDDDGFTVAWWEAGPEGKATSRYVLRKGRFVPDTPRQANR</sequence>
<name>A0A7V8FJN5_STEMA</name>